<dbReference type="InterPro" id="IPR027795">
    <property type="entry name" value="CASTOR_ACT_dom"/>
</dbReference>
<dbReference type="PIRSF" id="PIRSF008459">
    <property type="entry name" value="UCP008459"/>
    <property type="match status" value="1"/>
</dbReference>
<dbReference type="PANTHER" id="PTHR31131">
    <property type="entry name" value="CHROMOSOME 1, WHOLE GENOME SHOTGUN SEQUENCE"/>
    <property type="match status" value="1"/>
</dbReference>
<dbReference type="InterPro" id="IPR051719">
    <property type="entry name" value="CASTOR_mTORC1"/>
</dbReference>
<dbReference type="Gene3D" id="3.30.2130.10">
    <property type="entry name" value="VC0802-like"/>
    <property type="match status" value="1"/>
</dbReference>
<dbReference type="InterPro" id="IPR016540">
    <property type="entry name" value="UCP008459"/>
</dbReference>
<dbReference type="InterPro" id="IPR045865">
    <property type="entry name" value="ACT-like_dom_sf"/>
</dbReference>
<sequence length="131" mass="14634">MSVTREHPCLRLSVLPGVFYVRKVQEVPADVLRRIAEEPQSLLSITRTLEEISIVGQCTVEEESEGEWKCIKIAGPMPFELTGILSGLLEPLKQANIGIFAISTWNTDYCLVPKGRIEDAVVALTQDGWFF</sequence>
<reference evidence="2 4" key="1">
    <citation type="submission" date="2019-01" db="EMBL/GenBank/DDBJ databases">
        <title>Draft genome sequences of three monokaryotic isolates of the white-rot basidiomycete fungus Dichomitus squalens.</title>
        <authorList>
            <consortium name="DOE Joint Genome Institute"/>
            <person name="Lopez S.C."/>
            <person name="Andreopoulos B."/>
            <person name="Pangilinan J."/>
            <person name="Lipzen A."/>
            <person name="Riley R."/>
            <person name="Ahrendt S."/>
            <person name="Ng V."/>
            <person name="Barry K."/>
            <person name="Daum C."/>
            <person name="Grigoriev I.V."/>
            <person name="Hilden K.S."/>
            <person name="Makela M.R."/>
            <person name="de Vries R.P."/>
        </authorList>
    </citation>
    <scope>NUCLEOTIDE SEQUENCE [LARGE SCALE GENOMIC DNA]</scope>
    <source>
        <strain evidence="3 4">CBS 464.89</strain>
        <strain evidence="2">OM18370.1</strain>
    </source>
</reference>
<gene>
    <name evidence="3" type="ORF">BD310DRAFT_941312</name>
    <name evidence="2" type="ORF">BD311DRAFT_762231</name>
</gene>
<dbReference type="GO" id="GO:0046394">
    <property type="term" value="P:carboxylic acid biosynthetic process"/>
    <property type="evidence" value="ECO:0007669"/>
    <property type="project" value="UniProtKB-ARBA"/>
</dbReference>
<accession>A0A4Q9MGM9</accession>
<dbReference type="GO" id="GO:0006520">
    <property type="term" value="P:amino acid metabolic process"/>
    <property type="evidence" value="ECO:0007669"/>
    <property type="project" value="UniProtKB-ARBA"/>
</dbReference>
<dbReference type="PANTHER" id="PTHR31131:SF6">
    <property type="entry name" value="CASTOR ACT DOMAIN-CONTAINING PROTEIN"/>
    <property type="match status" value="1"/>
</dbReference>
<protein>
    <submittedName>
        <fullName evidence="2">ACT domain-containing protein</fullName>
    </submittedName>
</protein>
<name>A0A4Q9MGM9_9APHY</name>
<feature type="domain" description="CASTOR ACT" evidence="1">
    <location>
        <begin position="63"/>
        <end position="125"/>
    </location>
</feature>
<dbReference type="EMBL" id="ML143444">
    <property type="protein sequence ID" value="TBU26525.1"/>
    <property type="molecule type" value="Genomic_DNA"/>
</dbReference>
<dbReference type="EMBL" id="ML145277">
    <property type="protein sequence ID" value="TBU51903.1"/>
    <property type="molecule type" value="Genomic_DNA"/>
</dbReference>
<dbReference type="AlphaFoldDB" id="A0A4Q9MGM9"/>
<dbReference type="SUPFAM" id="SSF55021">
    <property type="entry name" value="ACT-like"/>
    <property type="match status" value="1"/>
</dbReference>
<dbReference type="Proteomes" id="UP000292957">
    <property type="component" value="Unassembled WGS sequence"/>
</dbReference>
<evidence type="ECO:0000313" key="2">
    <source>
        <dbReference type="EMBL" id="TBU26525.1"/>
    </source>
</evidence>
<proteinExistence type="predicted"/>
<evidence type="ECO:0000313" key="4">
    <source>
        <dbReference type="Proteomes" id="UP000292082"/>
    </source>
</evidence>
<keyword evidence="4" id="KW-1185">Reference proteome</keyword>
<evidence type="ECO:0000259" key="1">
    <source>
        <dbReference type="Pfam" id="PF13840"/>
    </source>
</evidence>
<organism evidence="2">
    <name type="scientific">Dichomitus squalens</name>
    <dbReference type="NCBI Taxonomy" id="114155"/>
    <lineage>
        <taxon>Eukaryota</taxon>
        <taxon>Fungi</taxon>
        <taxon>Dikarya</taxon>
        <taxon>Basidiomycota</taxon>
        <taxon>Agaricomycotina</taxon>
        <taxon>Agaricomycetes</taxon>
        <taxon>Polyporales</taxon>
        <taxon>Polyporaceae</taxon>
        <taxon>Dichomitus</taxon>
    </lineage>
</organism>
<dbReference type="Pfam" id="PF13840">
    <property type="entry name" value="ACT_7"/>
    <property type="match status" value="1"/>
</dbReference>
<dbReference type="OrthoDB" id="58529at2759"/>
<dbReference type="Proteomes" id="UP000292082">
    <property type="component" value="Unassembled WGS sequence"/>
</dbReference>
<evidence type="ECO:0000313" key="3">
    <source>
        <dbReference type="EMBL" id="TBU51903.1"/>
    </source>
</evidence>